<sequence length="35" mass="4121">MAKCYNCKFYFTVLLANRGGSNLWIDPSQRIKRPE</sequence>
<dbReference type="AlphaFoldDB" id="V6F8C0"/>
<organism evidence="1 2">
    <name type="scientific">Magnetospirillum gryphiswaldense (strain DSM 6361 / JCM 21280 / NBRC 15271 / MSR-1)</name>
    <dbReference type="NCBI Taxonomy" id="431944"/>
    <lineage>
        <taxon>Bacteria</taxon>
        <taxon>Pseudomonadati</taxon>
        <taxon>Pseudomonadota</taxon>
        <taxon>Alphaproteobacteria</taxon>
        <taxon>Rhodospirillales</taxon>
        <taxon>Rhodospirillaceae</taxon>
        <taxon>Magnetospirillum</taxon>
    </lineage>
</organism>
<evidence type="ECO:0000313" key="2">
    <source>
        <dbReference type="Proteomes" id="UP000018922"/>
    </source>
</evidence>
<keyword evidence="2" id="KW-1185">Reference proteome</keyword>
<protein>
    <submittedName>
        <fullName evidence="1">Uncharacterized protein</fullName>
    </submittedName>
</protein>
<dbReference type="Proteomes" id="UP000018922">
    <property type="component" value="Chromosome I"/>
</dbReference>
<accession>V6F8C0</accession>
<name>V6F8C0_MAGGM</name>
<dbReference type="HOGENOM" id="CLU_3365727_0_0_5"/>
<proteinExistence type="predicted"/>
<reference evidence="1 2" key="1">
    <citation type="journal article" date="2014" name="Genome Announc.">
        <title>Complete genome sequence of Magnetospirillum gryphiswaldense MSR-1.</title>
        <authorList>
            <person name="Wang X."/>
            <person name="Wang Q."/>
            <person name="Zhang W."/>
            <person name="Wang Y."/>
            <person name="Li L."/>
            <person name="Wen T."/>
            <person name="Zhang T."/>
            <person name="Zhang Y."/>
            <person name="Xu J."/>
            <person name="Hu J."/>
            <person name="Li S."/>
            <person name="Liu L."/>
            <person name="Liu J."/>
            <person name="Jiang W."/>
            <person name="Tian J."/>
            <person name="Li Y."/>
            <person name="Schuler D."/>
            <person name="Wang L."/>
            <person name="Li J."/>
        </authorList>
    </citation>
    <scope>NUCLEOTIDE SEQUENCE [LARGE SCALE GENOMIC DNA]</scope>
    <source>
        <strain evidence="2">DSM 6361 / JCM 21280 / NBRC 15271 / MSR-1</strain>
    </source>
</reference>
<dbReference type="EMBL" id="HG794546">
    <property type="protein sequence ID" value="CDL00681.1"/>
    <property type="molecule type" value="Genomic_DNA"/>
</dbReference>
<dbReference type="KEGG" id="mgy:MGMSRv2__3466"/>
<evidence type="ECO:0000313" key="1">
    <source>
        <dbReference type="EMBL" id="CDL00681.1"/>
    </source>
</evidence>
<gene>
    <name evidence="1" type="ordered locus">MGMSRv2__3466</name>
</gene>